<proteinExistence type="predicted"/>
<reference evidence="2" key="1">
    <citation type="submission" date="2022-11" db="UniProtKB">
        <authorList>
            <consortium name="WormBaseParasite"/>
        </authorList>
    </citation>
    <scope>IDENTIFICATION</scope>
</reference>
<organism evidence="1 2">
    <name type="scientific">Panagrolaimus sp. JU765</name>
    <dbReference type="NCBI Taxonomy" id="591449"/>
    <lineage>
        <taxon>Eukaryota</taxon>
        <taxon>Metazoa</taxon>
        <taxon>Ecdysozoa</taxon>
        <taxon>Nematoda</taxon>
        <taxon>Chromadorea</taxon>
        <taxon>Rhabditida</taxon>
        <taxon>Tylenchina</taxon>
        <taxon>Panagrolaimomorpha</taxon>
        <taxon>Panagrolaimoidea</taxon>
        <taxon>Panagrolaimidae</taxon>
        <taxon>Panagrolaimus</taxon>
    </lineage>
</organism>
<evidence type="ECO:0000313" key="1">
    <source>
        <dbReference type="Proteomes" id="UP000887576"/>
    </source>
</evidence>
<dbReference type="Proteomes" id="UP000887576">
    <property type="component" value="Unplaced"/>
</dbReference>
<name>A0AC34RL38_9BILA</name>
<protein>
    <submittedName>
        <fullName evidence="2">Uncharacterized protein</fullName>
    </submittedName>
</protein>
<dbReference type="WBParaSite" id="JU765_v2.g7886.t1">
    <property type="protein sequence ID" value="JU765_v2.g7886.t1"/>
    <property type="gene ID" value="JU765_v2.g7886"/>
</dbReference>
<sequence>MITKMPTNFKCGIRTLNATGHTIFAATQPGMYKYFNASEDRKHMPMAAATTYVVLNNTAGRQVMDKLANCSMTKECMAPDGANLWCREPQLHQDKYAWCHRYDQSALALALAECTDNFKDYELVSDLIYIRRGMQE</sequence>
<accession>A0AC34RL38</accession>
<evidence type="ECO:0000313" key="2">
    <source>
        <dbReference type="WBParaSite" id="JU765_v2.g7886.t1"/>
    </source>
</evidence>